<name>A4CE92_9GAMM</name>
<accession>A4CE92</accession>
<protein>
    <submittedName>
        <fullName evidence="1">Uncharacterized protein</fullName>
    </submittedName>
</protein>
<comment type="caution">
    <text evidence="1">The sequence shown here is derived from an EMBL/GenBank/DDBJ whole genome shotgun (WGS) entry which is preliminary data.</text>
</comment>
<evidence type="ECO:0000313" key="1">
    <source>
        <dbReference type="EMBL" id="EAR26904.1"/>
    </source>
</evidence>
<evidence type="ECO:0000313" key="2">
    <source>
        <dbReference type="Proteomes" id="UP000006201"/>
    </source>
</evidence>
<dbReference type="AlphaFoldDB" id="A4CE92"/>
<proteinExistence type="predicted"/>
<dbReference type="HOGENOM" id="CLU_3256700_0_0_6"/>
<keyword evidence="2" id="KW-1185">Reference proteome</keyword>
<gene>
    <name evidence="1" type="ORF">PTD2_09998</name>
</gene>
<reference evidence="1 2" key="1">
    <citation type="submission" date="2006-02" db="EMBL/GenBank/DDBJ databases">
        <authorList>
            <person name="Moran M.A."/>
            <person name="Kjelleberg S."/>
            <person name="Egan S."/>
            <person name="Saunders N."/>
            <person name="Thomas T."/>
            <person name="Ferriera S."/>
            <person name="Johnson J."/>
            <person name="Kravitz S."/>
            <person name="Halpern A."/>
            <person name="Remington K."/>
            <person name="Beeson K."/>
            <person name="Tran B."/>
            <person name="Rogers Y.-H."/>
            <person name="Friedman R."/>
            <person name="Venter J.C."/>
        </authorList>
    </citation>
    <scope>NUCLEOTIDE SEQUENCE [LARGE SCALE GENOMIC DNA]</scope>
    <source>
        <strain evidence="1 2">D2</strain>
    </source>
</reference>
<organism evidence="1 2">
    <name type="scientific">Pseudoalteromonas tunicata D2</name>
    <dbReference type="NCBI Taxonomy" id="87626"/>
    <lineage>
        <taxon>Bacteria</taxon>
        <taxon>Pseudomonadati</taxon>
        <taxon>Pseudomonadota</taxon>
        <taxon>Gammaproteobacteria</taxon>
        <taxon>Alteromonadales</taxon>
        <taxon>Pseudoalteromonadaceae</taxon>
        <taxon>Pseudoalteromonas</taxon>
    </lineage>
</organism>
<sequence>MGNQGRNKQFFRLVEIDYQVDLIVRQYFFDNNYHLDLIVFSL</sequence>
<dbReference type="Proteomes" id="UP000006201">
    <property type="component" value="Unassembled WGS sequence"/>
</dbReference>
<dbReference type="EMBL" id="AAOH01000008">
    <property type="protein sequence ID" value="EAR26904.1"/>
    <property type="molecule type" value="Genomic_DNA"/>
</dbReference>